<reference evidence="3 4" key="1">
    <citation type="submission" date="2024-11" db="EMBL/GenBank/DDBJ databases">
        <authorList>
            <person name="Kaparullina E.N."/>
            <person name="Delegan Y.A."/>
            <person name="Doronina N.V."/>
        </authorList>
    </citation>
    <scope>NUCLEOTIDE SEQUENCE [LARGE SCALE GENOMIC DNA]</scope>
    <source>
        <strain evidence="3 4">7sh_L</strain>
    </source>
</reference>
<dbReference type="RefSeq" id="WP_400881506.1">
    <property type="nucleotide sequence ID" value="NZ_JBIWXY010000001.1"/>
</dbReference>
<gene>
    <name evidence="3" type="ORF">ACIKP9_08790</name>
</gene>
<evidence type="ECO:0000256" key="2">
    <source>
        <dbReference type="SAM" id="SignalP"/>
    </source>
</evidence>
<dbReference type="InterPro" id="IPR032638">
    <property type="entry name" value="Porin_5"/>
</dbReference>
<comment type="caution">
    <text evidence="3">The sequence shown here is derived from an EMBL/GenBank/DDBJ whole genome shotgun (WGS) entry which is preliminary data.</text>
</comment>
<organism evidence="3 4">
    <name type="scientific">Methylobacillus methanolivorans</name>
    <dbReference type="NCBI Taxonomy" id="1848927"/>
    <lineage>
        <taxon>Bacteria</taxon>
        <taxon>Pseudomonadati</taxon>
        <taxon>Pseudomonadota</taxon>
        <taxon>Betaproteobacteria</taxon>
        <taxon>Nitrosomonadales</taxon>
        <taxon>Methylophilaceae</taxon>
        <taxon>Methylobacillus</taxon>
    </lineage>
</organism>
<feature type="signal peptide" evidence="2">
    <location>
        <begin position="1"/>
        <end position="21"/>
    </location>
</feature>
<proteinExistence type="predicted"/>
<protein>
    <submittedName>
        <fullName evidence="3">Porin</fullName>
    </submittedName>
</protein>
<evidence type="ECO:0000313" key="4">
    <source>
        <dbReference type="Proteomes" id="UP001617669"/>
    </source>
</evidence>
<dbReference type="EMBL" id="JBIWXY010000001">
    <property type="protein sequence ID" value="MFJ5446321.1"/>
    <property type="molecule type" value="Genomic_DNA"/>
</dbReference>
<dbReference type="Proteomes" id="UP001617669">
    <property type="component" value="Unassembled WGS sequence"/>
</dbReference>
<evidence type="ECO:0000256" key="1">
    <source>
        <dbReference type="SAM" id="MobiDB-lite"/>
    </source>
</evidence>
<evidence type="ECO:0000313" key="3">
    <source>
        <dbReference type="EMBL" id="MFJ5446321.1"/>
    </source>
</evidence>
<sequence>MKLLRLLPMTAMALASMSAMADSTTDLVNALVAKGVLTEEEGKLLSKGHESEKAAQDKVLEKSSKSGGKVTISDAIDNATIYGDIRARYEFRRGEDSSNITEDRERGRYKLVLGVKTNAGDFYSDIALSMGANGRSDNSTFGNAANSSNGSNTKETVYVKRALLGWKVTDWLKVEAGRVANPLYTTPMVWDGDLTFEGLVEKVEYQWGKVNLFANFAQSQYIGDRQDFTIINNDRVTNDLMAFQGGAKFDINERVSAKAALTFTKFSNDHAPGAGPFVPGLGSDSGRGVSLGTTTTATNDIRTIEIPAEVVFKLNDSMKLMAFSDYVTNLDGKDRYEAAVAAATASSAARGAVIRSAGHDDKAWLLGVGLSSQQGKQPKRGDWSSRLWYQDVGIYALDPNTVDSDFMDSRVNMKGIVLKGEYFLRDNVVVNLAVGHANRKNDKLSAAASQSDIALNLDSFSLYQMDITYRF</sequence>
<feature type="chain" id="PRO_5047267677" evidence="2">
    <location>
        <begin position="22"/>
        <end position="471"/>
    </location>
</feature>
<name>A0ABW8GLS1_9PROT</name>
<keyword evidence="4" id="KW-1185">Reference proteome</keyword>
<keyword evidence="2" id="KW-0732">Signal</keyword>
<dbReference type="Pfam" id="PF16930">
    <property type="entry name" value="Porin_5"/>
    <property type="match status" value="1"/>
</dbReference>
<dbReference type="SUPFAM" id="SSF56935">
    <property type="entry name" value="Porins"/>
    <property type="match status" value="1"/>
</dbReference>
<feature type="region of interest" description="Disordered" evidence="1">
    <location>
        <begin position="44"/>
        <end position="63"/>
    </location>
</feature>
<accession>A0ABW8GLS1</accession>